<keyword evidence="5" id="KW-1185">Reference proteome</keyword>
<protein>
    <submittedName>
        <fullName evidence="4">40S ribosomal protein S21</fullName>
    </submittedName>
</protein>
<gene>
    <name evidence="4" type="ORF">J0S82_017544</name>
</gene>
<evidence type="ECO:0000313" key="5">
    <source>
        <dbReference type="Proteomes" id="UP000700334"/>
    </source>
</evidence>
<dbReference type="GO" id="GO:0005840">
    <property type="term" value="C:ribosome"/>
    <property type="evidence" value="ECO:0007669"/>
    <property type="project" value="UniProtKB-KW"/>
</dbReference>
<dbReference type="OrthoDB" id="278325at2759"/>
<name>A0A8J5ZFU4_GALPY</name>
<dbReference type="PANTHER" id="PTHR10442">
    <property type="entry name" value="40S RIBOSOMAL PROTEIN S21"/>
    <property type="match status" value="1"/>
</dbReference>
<dbReference type="Pfam" id="PF01249">
    <property type="entry name" value="Ribosomal_S21e"/>
    <property type="match status" value="1"/>
</dbReference>
<evidence type="ECO:0000256" key="3">
    <source>
        <dbReference type="ARBA" id="ARBA00023274"/>
    </source>
</evidence>
<dbReference type="InterPro" id="IPR001931">
    <property type="entry name" value="Ribosomal_eS21"/>
</dbReference>
<evidence type="ECO:0000256" key="1">
    <source>
        <dbReference type="ARBA" id="ARBA00010228"/>
    </source>
</evidence>
<sequence>MQNSVVNFMDLYMKRKSSNNRICGANDNASTQNTWNVTKADKMIGRFNSQFKIYAICRVTQRTGESDDSILLLSKEDVILPSMTCIEHLS</sequence>
<evidence type="ECO:0000256" key="2">
    <source>
        <dbReference type="ARBA" id="ARBA00022980"/>
    </source>
</evidence>
<proteinExistence type="inferred from homology"/>
<dbReference type="AlphaFoldDB" id="A0A8J5ZFU4"/>
<comment type="caution">
    <text evidence="4">The sequence shown here is derived from an EMBL/GenBank/DDBJ whole genome shotgun (WGS) entry which is preliminary data.</text>
</comment>
<comment type="similarity">
    <text evidence="1">Belongs to the eukaryotic ribosomal protein eS21 family.</text>
</comment>
<dbReference type="GO" id="GO:0003735">
    <property type="term" value="F:structural constituent of ribosome"/>
    <property type="evidence" value="ECO:0007669"/>
    <property type="project" value="InterPro"/>
</dbReference>
<evidence type="ECO:0000313" key="4">
    <source>
        <dbReference type="EMBL" id="KAG8504959.1"/>
    </source>
</evidence>
<organism evidence="4 5">
    <name type="scientific">Galemys pyrenaicus</name>
    <name type="common">Iberian desman</name>
    <name type="synonym">Pyrenean desman</name>
    <dbReference type="NCBI Taxonomy" id="202257"/>
    <lineage>
        <taxon>Eukaryota</taxon>
        <taxon>Metazoa</taxon>
        <taxon>Chordata</taxon>
        <taxon>Craniata</taxon>
        <taxon>Vertebrata</taxon>
        <taxon>Euteleostomi</taxon>
        <taxon>Mammalia</taxon>
        <taxon>Eutheria</taxon>
        <taxon>Laurasiatheria</taxon>
        <taxon>Eulipotyphla</taxon>
        <taxon>Talpidae</taxon>
        <taxon>Galemys</taxon>
    </lineage>
</organism>
<dbReference type="Gene3D" id="3.30.1230.20">
    <property type="match status" value="1"/>
</dbReference>
<dbReference type="EMBL" id="JAGFMF010012279">
    <property type="protein sequence ID" value="KAG8504959.1"/>
    <property type="molecule type" value="Genomic_DNA"/>
</dbReference>
<dbReference type="GO" id="GO:0006412">
    <property type="term" value="P:translation"/>
    <property type="evidence" value="ECO:0007669"/>
    <property type="project" value="InterPro"/>
</dbReference>
<dbReference type="GO" id="GO:1990904">
    <property type="term" value="C:ribonucleoprotein complex"/>
    <property type="evidence" value="ECO:0007669"/>
    <property type="project" value="UniProtKB-KW"/>
</dbReference>
<keyword evidence="2 4" id="KW-0689">Ribosomal protein</keyword>
<accession>A0A8J5ZFU4</accession>
<dbReference type="Proteomes" id="UP000700334">
    <property type="component" value="Unassembled WGS sequence"/>
</dbReference>
<dbReference type="InterPro" id="IPR038579">
    <property type="entry name" value="Ribosomal_eS21_sf"/>
</dbReference>
<reference evidence="4" key="1">
    <citation type="journal article" date="2021" name="Evol. Appl.">
        <title>The genome of the Pyrenean desman and the effects of bottlenecks and inbreeding on the genomic landscape of an endangered species.</title>
        <authorList>
            <person name="Escoda L."/>
            <person name="Castresana J."/>
        </authorList>
    </citation>
    <scope>NUCLEOTIDE SEQUENCE</scope>
    <source>
        <strain evidence="4">IBE-C5619</strain>
    </source>
</reference>
<keyword evidence="3" id="KW-0687">Ribonucleoprotein</keyword>